<evidence type="ECO:0000313" key="5">
    <source>
        <dbReference type="EMBL" id="AVK39824.1"/>
    </source>
</evidence>
<name>A0A2P1CQG5_9ASPA</name>
<keyword evidence="3 4" id="KW-0687">Ribonucleoprotein</keyword>
<evidence type="ECO:0000313" key="7">
    <source>
        <dbReference type="EMBL" id="QGZ09167.1"/>
    </source>
</evidence>
<dbReference type="AlphaFoldDB" id="A0A2P1CQG5"/>
<dbReference type="GO" id="GO:0003735">
    <property type="term" value="F:structural constituent of ribosome"/>
    <property type="evidence" value="ECO:0007669"/>
    <property type="project" value="InterPro"/>
</dbReference>
<geneLocation type="plastid" evidence="5"/>
<accession>A0A2P1CQG5</accession>
<evidence type="ECO:0000256" key="2">
    <source>
        <dbReference type="ARBA" id="ARBA00022980"/>
    </source>
</evidence>
<dbReference type="GO" id="GO:0006412">
    <property type="term" value="P:translation"/>
    <property type="evidence" value="ECO:0007669"/>
    <property type="project" value="InterPro"/>
</dbReference>
<comment type="similarity">
    <text evidence="1 4">Belongs to the bacterial ribosomal protein bL36 family.</text>
</comment>
<dbReference type="GO" id="GO:1990904">
    <property type="term" value="C:ribonucleoprotein complex"/>
    <property type="evidence" value="ECO:0007669"/>
    <property type="project" value="UniProtKB-KW"/>
</dbReference>
<dbReference type="PANTHER" id="PTHR42888:SF1">
    <property type="entry name" value="LARGE RIBOSOMAL SUBUNIT PROTEIN BL36C"/>
    <property type="match status" value="1"/>
</dbReference>
<dbReference type="InterPro" id="IPR035977">
    <property type="entry name" value="Ribosomal_bL36_sp"/>
</dbReference>
<organism evidence="5">
    <name type="scientific">Gastrodia elata</name>
    <dbReference type="NCBI Taxonomy" id="91201"/>
    <lineage>
        <taxon>Eukaryota</taxon>
        <taxon>Viridiplantae</taxon>
        <taxon>Streptophyta</taxon>
        <taxon>Embryophyta</taxon>
        <taxon>Tracheophyta</taxon>
        <taxon>Spermatophyta</taxon>
        <taxon>Magnoliopsida</taxon>
        <taxon>Liliopsida</taxon>
        <taxon>Asparagales</taxon>
        <taxon>Orchidaceae</taxon>
        <taxon>Epidendroideae</taxon>
        <taxon>Gastrodieae</taxon>
        <taxon>Gastrodia</taxon>
    </lineage>
</organism>
<dbReference type="PANTHER" id="PTHR42888">
    <property type="entry name" value="50S RIBOSOMAL PROTEIN L36, CHLOROPLASTIC"/>
    <property type="match status" value="1"/>
</dbReference>
<dbReference type="GO" id="GO:0005737">
    <property type="term" value="C:cytoplasm"/>
    <property type="evidence" value="ECO:0007669"/>
    <property type="project" value="UniProtKB-ARBA"/>
</dbReference>
<reference evidence="8" key="4">
    <citation type="journal article" date="2020" name="Front. Plant Sci.">
        <title>Plastome Evolution and Phylogeny of Orchidaceae, With 24 New Sequences.</title>
        <authorList>
            <person name="Kim Y.-K."/>
            <person name="Jo S."/>
            <person name="Cheon S.-H."/>
            <person name="Joo M.-J."/>
            <person name="Hong J.-R."/>
            <person name="Kwak M."/>
            <person name="Kim K.-J."/>
        </authorList>
    </citation>
    <scope>NUCLEOTIDE SEQUENCE</scope>
</reference>
<dbReference type="NCBIfam" id="TIGR01022">
    <property type="entry name" value="rpmJ_bact"/>
    <property type="match status" value="1"/>
</dbReference>
<dbReference type="SUPFAM" id="SSF57840">
    <property type="entry name" value="Ribosomal protein L36"/>
    <property type="match status" value="1"/>
</dbReference>
<dbReference type="GO" id="GO:0005840">
    <property type="term" value="C:ribosome"/>
    <property type="evidence" value="ECO:0007669"/>
    <property type="project" value="UniProtKB-KW"/>
</dbReference>
<gene>
    <name evidence="5" type="primary">rpl36</name>
</gene>
<dbReference type="InterPro" id="IPR000473">
    <property type="entry name" value="Ribosomal_bL36"/>
</dbReference>
<dbReference type="EMBL" id="MN026874">
    <property type="protein sequence ID" value="QGZ09167.1"/>
    <property type="molecule type" value="Genomic_DNA"/>
</dbReference>
<dbReference type="Pfam" id="PF00444">
    <property type="entry name" value="Ribosomal_L36"/>
    <property type="match status" value="1"/>
</dbReference>
<reference evidence="5" key="1">
    <citation type="submission" date="2017-05" db="EMBL/GenBank/DDBJ databases">
        <title>Gastrodia elata complete plastid genome.</title>
        <authorList>
            <person name="Ma X."/>
            <person name="Jin X."/>
        </authorList>
    </citation>
    <scope>NUCLEOTIDE SEQUENCE</scope>
</reference>
<keyword evidence="2 4" id="KW-0689">Ribosomal protein</keyword>
<evidence type="ECO:0000313" key="6">
    <source>
        <dbReference type="EMBL" id="QGW42734.1"/>
    </source>
</evidence>
<dbReference type="EMBL" id="MN200389">
    <property type="protein sequence ID" value="QII91324.1"/>
    <property type="molecule type" value="Genomic_DNA"/>
</dbReference>
<evidence type="ECO:0000256" key="4">
    <source>
        <dbReference type="RuleBase" id="RU000570"/>
    </source>
</evidence>
<reference evidence="6" key="3">
    <citation type="submission" date="2019-08" db="EMBL/GenBank/DDBJ databases">
        <title>The complete chloroplast genome of Gastrodia elata.</title>
        <authorList>
            <person name="Kim Y."/>
            <person name="Park J."/>
        </authorList>
    </citation>
    <scope>NUCLEOTIDE SEQUENCE</scope>
</reference>
<keyword evidence="5" id="KW-0934">Plastid</keyword>
<dbReference type="RefSeq" id="YP_009473856.1">
    <property type="nucleotide sequence ID" value="NC_037409.1"/>
</dbReference>
<dbReference type="EMBL" id="MN296709">
    <property type="protein sequence ID" value="QGW42734.1"/>
    <property type="molecule type" value="Genomic_DNA"/>
</dbReference>
<evidence type="ECO:0000256" key="1">
    <source>
        <dbReference type="ARBA" id="ARBA00007645"/>
    </source>
</evidence>
<protein>
    <recommendedName>
        <fullName evidence="4">Ribosomal protein</fullName>
    </recommendedName>
</protein>
<dbReference type="HAMAP" id="MF_00251">
    <property type="entry name" value="Ribosomal_bL36"/>
    <property type="match status" value="1"/>
</dbReference>
<reference evidence="7" key="2">
    <citation type="submission" date="2019-06" db="EMBL/GenBank/DDBJ databases">
        <title>The completed chloroplast genome of Gastrodia elata of Korea.</title>
        <authorList>
            <person name="Kang M.-J."/>
            <person name="Kim S.-C."/>
            <person name="Lee J.-W."/>
            <person name="Lee S.A."/>
            <person name="Lee H.-R."/>
            <person name="Park E.-J."/>
        </authorList>
    </citation>
    <scope>NUCLEOTIDE SEQUENCE</scope>
</reference>
<dbReference type="EMBL" id="MF163256">
    <property type="protein sequence ID" value="AVK39824.1"/>
    <property type="molecule type" value="Genomic_DNA"/>
</dbReference>
<proteinExistence type="inferred from homology"/>
<dbReference type="GeneID" id="36484123"/>
<keyword evidence="5" id="KW-0150">Chloroplast</keyword>
<sequence>MKIKSSVRKICEKCRLVRRRGHFFIICYKLRHKQRQK</sequence>
<evidence type="ECO:0000256" key="3">
    <source>
        <dbReference type="ARBA" id="ARBA00023274"/>
    </source>
</evidence>
<evidence type="ECO:0000313" key="8">
    <source>
        <dbReference type="EMBL" id="QII91324.1"/>
    </source>
</evidence>